<dbReference type="Proteomes" id="UP001321760">
    <property type="component" value="Unassembled WGS sequence"/>
</dbReference>
<dbReference type="InterPro" id="IPR013083">
    <property type="entry name" value="Znf_RING/FYVE/PHD"/>
</dbReference>
<evidence type="ECO:0000256" key="1">
    <source>
        <dbReference type="ARBA" id="ARBA00009885"/>
    </source>
</evidence>
<dbReference type="SUPFAM" id="SSF57850">
    <property type="entry name" value="RING/U-box"/>
    <property type="match status" value="1"/>
</dbReference>
<dbReference type="GO" id="GO:0006274">
    <property type="term" value="P:DNA replication termination"/>
    <property type="evidence" value="ECO:0007669"/>
    <property type="project" value="TreeGrafter"/>
</dbReference>
<feature type="region of interest" description="Disordered" evidence="2">
    <location>
        <begin position="205"/>
        <end position="277"/>
    </location>
</feature>
<reference evidence="3" key="1">
    <citation type="journal article" date="2023" name="Mol. Phylogenet. Evol.">
        <title>Genome-scale phylogeny and comparative genomics of the fungal order Sordariales.</title>
        <authorList>
            <person name="Hensen N."/>
            <person name="Bonometti L."/>
            <person name="Westerberg I."/>
            <person name="Brannstrom I.O."/>
            <person name="Guillou S."/>
            <person name="Cros-Aarteil S."/>
            <person name="Calhoun S."/>
            <person name="Haridas S."/>
            <person name="Kuo A."/>
            <person name="Mondo S."/>
            <person name="Pangilinan J."/>
            <person name="Riley R."/>
            <person name="LaButti K."/>
            <person name="Andreopoulos B."/>
            <person name="Lipzen A."/>
            <person name="Chen C."/>
            <person name="Yan M."/>
            <person name="Daum C."/>
            <person name="Ng V."/>
            <person name="Clum A."/>
            <person name="Steindorff A."/>
            <person name="Ohm R.A."/>
            <person name="Martin F."/>
            <person name="Silar P."/>
            <person name="Natvig D.O."/>
            <person name="Lalanne C."/>
            <person name="Gautier V."/>
            <person name="Ament-Velasquez S.L."/>
            <person name="Kruys A."/>
            <person name="Hutchinson M.I."/>
            <person name="Powell A.J."/>
            <person name="Barry K."/>
            <person name="Miller A.N."/>
            <person name="Grigoriev I.V."/>
            <person name="Debuchy R."/>
            <person name="Gladieux P."/>
            <person name="Hiltunen Thoren M."/>
            <person name="Johannesson H."/>
        </authorList>
    </citation>
    <scope>NUCLEOTIDE SEQUENCE</scope>
    <source>
        <strain evidence="3">PSN243</strain>
    </source>
</reference>
<comment type="caution">
    <text evidence="3">The sequence shown here is derived from an EMBL/GenBank/DDBJ whole genome shotgun (WGS) entry which is preliminary data.</text>
</comment>
<dbReference type="EMBL" id="MU865936">
    <property type="protein sequence ID" value="KAK4449557.1"/>
    <property type="molecule type" value="Genomic_DNA"/>
</dbReference>
<dbReference type="PANTHER" id="PTHR12775">
    <property type="entry name" value="PROTEIN C20ORF43 HOMOLOG"/>
    <property type="match status" value="1"/>
</dbReference>
<dbReference type="PANTHER" id="PTHR12775:SF0">
    <property type="entry name" value="REPLICATION TERMINATION FACTOR 2"/>
    <property type="match status" value="1"/>
</dbReference>
<organism evidence="3 4">
    <name type="scientific">Podospora aff. communis PSN243</name>
    <dbReference type="NCBI Taxonomy" id="3040156"/>
    <lineage>
        <taxon>Eukaryota</taxon>
        <taxon>Fungi</taxon>
        <taxon>Dikarya</taxon>
        <taxon>Ascomycota</taxon>
        <taxon>Pezizomycotina</taxon>
        <taxon>Sordariomycetes</taxon>
        <taxon>Sordariomycetidae</taxon>
        <taxon>Sordariales</taxon>
        <taxon>Podosporaceae</taxon>
        <taxon>Podospora</taxon>
    </lineage>
</organism>
<dbReference type="AlphaFoldDB" id="A0AAV9GQ48"/>
<name>A0AAV9GQ48_9PEZI</name>
<dbReference type="Gene3D" id="3.30.40.10">
    <property type="entry name" value="Zinc/RING finger domain, C3HC4 (zinc finger)"/>
    <property type="match status" value="1"/>
</dbReference>
<evidence type="ECO:0000313" key="3">
    <source>
        <dbReference type="EMBL" id="KAK4449557.1"/>
    </source>
</evidence>
<dbReference type="Pfam" id="PF04641">
    <property type="entry name" value="Rtf2"/>
    <property type="match status" value="1"/>
</dbReference>
<evidence type="ECO:0000256" key="2">
    <source>
        <dbReference type="SAM" id="MobiDB-lite"/>
    </source>
</evidence>
<protein>
    <submittedName>
        <fullName evidence="3">Rtf2 RING-finger-domain-containing protein</fullName>
    </submittedName>
</protein>
<proteinExistence type="inferred from homology"/>
<dbReference type="InterPro" id="IPR027799">
    <property type="entry name" value="Rtf2_RING-finger"/>
</dbReference>
<keyword evidence="4" id="KW-1185">Reference proteome</keyword>
<feature type="compositionally biased region" description="Polar residues" evidence="2">
    <location>
        <begin position="244"/>
        <end position="256"/>
    </location>
</feature>
<sequence length="277" mass="30201">MGNDGGSIPKRRELVKNAARNPTVSELKATAHESLAHAWSHDPLTTEPLDLENIVSDWRGRLYNYESILKALLPSDDKADDAELTPPNGESPEVRFSSTGIKSLRDVVKLKFKRYAPPGAKGNDIWACPVSLKELGPSTRSVYIVPCGHVFAEAAIKQIDEKVCPECSEAFEASDVIPVLPTEKADIEKLTARLDALKAKGLAHSLKKDKSASKKKRKAEGEAGDKEAKKEKGDAGPKQDSSSRLKNINNPMTATLTAKVLAEQDEKNKRRRLAAQG</sequence>
<feature type="region of interest" description="Disordered" evidence="2">
    <location>
        <begin position="1"/>
        <end position="22"/>
    </location>
</feature>
<evidence type="ECO:0000313" key="4">
    <source>
        <dbReference type="Proteomes" id="UP001321760"/>
    </source>
</evidence>
<reference evidence="3" key="2">
    <citation type="submission" date="2023-05" db="EMBL/GenBank/DDBJ databases">
        <authorList>
            <consortium name="Lawrence Berkeley National Laboratory"/>
            <person name="Steindorff A."/>
            <person name="Hensen N."/>
            <person name="Bonometti L."/>
            <person name="Westerberg I."/>
            <person name="Brannstrom I.O."/>
            <person name="Guillou S."/>
            <person name="Cros-Aarteil S."/>
            <person name="Calhoun S."/>
            <person name="Haridas S."/>
            <person name="Kuo A."/>
            <person name="Mondo S."/>
            <person name="Pangilinan J."/>
            <person name="Riley R."/>
            <person name="Labutti K."/>
            <person name="Andreopoulos B."/>
            <person name="Lipzen A."/>
            <person name="Chen C."/>
            <person name="Yanf M."/>
            <person name="Daum C."/>
            <person name="Ng V."/>
            <person name="Clum A."/>
            <person name="Ohm R."/>
            <person name="Martin F."/>
            <person name="Silar P."/>
            <person name="Natvig D."/>
            <person name="Lalanne C."/>
            <person name="Gautier V."/>
            <person name="Ament-Velasquez S.L."/>
            <person name="Kruys A."/>
            <person name="Hutchinson M.I."/>
            <person name="Powell A.J."/>
            <person name="Barry K."/>
            <person name="Miller A.N."/>
            <person name="Grigoriev I.V."/>
            <person name="Debuchy R."/>
            <person name="Gladieux P."/>
            <person name="Thoren M.H."/>
            <person name="Johannesson H."/>
        </authorList>
    </citation>
    <scope>NUCLEOTIDE SEQUENCE</scope>
    <source>
        <strain evidence="3">PSN243</strain>
    </source>
</reference>
<gene>
    <name evidence="3" type="ORF">QBC34DRAFT_404343</name>
</gene>
<dbReference type="InterPro" id="IPR006735">
    <property type="entry name" value="Rtf2"/>
</dbReference>
<accession>A0AAV9GQ48</accession>
<dbReference type="GO" id="GO:0005634">
    <property type="term" value="C:nucleus"/>
    <property type="evidence" value="ECO:0007669"/>
    <property type="project" value="TreeGrafter"/>
</dbReference>
<dbReference type="CDD" id="cd16653">
    <property type="entry name" value="RING-like_Rtf2"/>
    <property type="match status" value="1"/>
</dbReference>
<feature type="compositionally biased region" description="Basic and acidic residues" evidence="2">
    <location>
        <begin position="219"/>
        <end position="243"/>
    </location>
</feature>
<comment type="similarity">
    <text evidence="1">Belongs to the rtf2 family.</text>
</comment>